<gene>
    <name evidence="3" type="ORF">BDP27DRAFT_89449</name>
</gene>
<feature type="region of interest" description="Disordered" evidence="1">
    <location>
        <begin position="337"/>
        <end position="390"/>
    </location>
</feature>
<dbReference type="InterPro" id="IPR035899">
    <property type="entry name" value="DBL_dom_sf"/>
</dbReference>
<feature type="domain" description="DH" evidence="2">
    <location>
        <begin position="412"/>
        <end position="457"/>
    </location>
</feature>
<feature type="compositionally biased region" description="Polar residues" evidence="1">
    <location>
        <begin position="199"/>
        <end position="224"/>
    </location>
</feature>
<organism evidence="3 4">
    <name type="scientific">Rhodocollybia butyracea</name>
    <dbReference type="NCBI Taxonomy" id="206335"/>
    <lineage>
        <taxon>Eukaryota</taxon>
        <taxon>Fungi</taxon>
        <taxon>Dikarya</taxon>
        <taxon>Basidiomycota</taxon>
        <taxon>Agaricomycotina</taxon>
        <taxon>Agaricomycetes</taxon>
        <taxon>Agaricomycetidae</taxon>
        <taxon>Agaricales</taxon>
        <taxon>Marasmiineae</taxon>
        <taxon>Omphalotaceae</taxon>
        <taxon>Rhodocollybia</taxon>
    </lineage>
</organism>
<feature type="compositionally biased region" description="Basic and acidic residues" evidence="1">
    <location>
        <begin position="337"/>
        <end position="362"/>
    </location>
</feature>
<dbReference type="OrthoDB" id="660555at2759"/>
<keyword evidence="4" id="KW-1185">Reference proteome</keyword>
<comment type="caution">
    <text evidence="3">The sequence shown here is derived from an EMBL/GenBank/DDBJ whole genome shotgun (WGS) entry which is preliminary data.</text>
</comment>
<evidence type="ECO:0000259" key="2">
    <source>
        <dbReference type="PROSITE" id="PS50010"/>
    </source>
</evidence>
<dbReference type="SUPFAM" id="SSF48065">
    <property type="entry name" value="DBL homology domain (DH-domain)"/>
    <property type="match status" value="1"/>
</dbReference>
<dbReference type="PROSITE" id="PS50010">
    <property type="entry name" value="DH_2"/>
    <property type="match status" value="1"/>
</dbReference>
<evidence type="ECO:0000256" key="1">
    <source>
        <dbReference type="SAM" id="MobiDB-lite"/>
    </source>
</evidence>
<sequence length="471" mass="51824">MDMGYPRVKLPNNTSSPDPTKAWSQALHALLITRDLLRTERNYLKQLKLLLSSSPCAMTPAAQAIAETSFLWGMPGQTASTGVASTASLLSLATVVTQKPVALPWPNTPPPALMHMYLLSLIALSLSLLNEWEKDPTVAGAARVLVQKEEEIERIFVGWCGIIGGWFTHKEEKDTPRKPNPSSEEGGMEKRRRRLSKSRFMTTTPSSTHLNSSMVSAAGSTASMLSAPPTAFPSSCSTPNTLSSRRSASTSSSMSRWRKSLPIVPGLDLNLPTQQIHAESIVPFISEPPKSAGPRIGGFDKQWSSPPALTSMEMGKIRRASTFLSLNTPGYNVSELDREKYDSRGRERERDVRDAEKAEVPRSRSYGMLPRFAMSEQKPSPTNADSNDRKLRGLVDSRGRKIHSVRELGILPVQRVTRYALLFRDLLKHTPETSPSRPLLEQASAAAVRIATKCDRAQGNAELFFNIPFSG</sequence>
<dbReference type="Gene3D" id="1.20.900.10">
    <property type="entry name" value="Dbl homology (DH) domain"/>
    <property type="match status" value="1"/>
</dbReference>
<evidence type="ECO:0000313" key="4">
    <source>
        <dbReference type="Proteomes" id="UP000772434"/>
    </source>
</evidence>
<dbReference type="InterPro" id="IPR000219">
    <property type="entry name" value="DH_dom"/>
</dbReference>
<dbReference type="Proteomes" id="UP000772434">
    <property type="component" value="Unassembled WGS sequence"/>
</dbReference>
<reference evidence="3" key="1">
    <citation type="submission" date="2020-11" db="EMBL/GenBank/DDBJ databases">
        <authorList>
            <consortium name="DOE Joint Genome Institute"/>
            <person name="Ahrendt S."/>
            <person name="Riley R."/>
            <person name="Andreopoulos W."/>
            <person name="Labutti K."/>
            <person name="Pangilinan J."/>
            <person name="Ruiz-Duenas F.J."/>
            <person name="Barrasa J.M."/>
            <person name="Sanchez-Garcia M."/>
            <person name="Camarero S."/>
            <person name="Miyauchi S."/>
            <person name="Serrano A."/>
            <person name="Linde D."/>
            <person name="Babiker R."/>
            <person name="Drula E."/>
            <person name="Ayuso-Fernandez I."/>
            <person name="Pacheco R."/>
            <person name="Padilla G."/>
            <person name="Ferreira P."/>
            <person name="Barriuso J."/>
            <person name="Kellner H."/>
            <person name="Castanera R."/>
            <person name="Alfaro M."/>
            <person name="Ramirez L."/>
            <person name="Pisabarro A.G."/>
            <person name="Kuo A."/>
            <person name="Tritt A."/>
            <person name="Lipzen A."/>
            <person name="He G."/>
            <person name="Yan M."/>
            <person name="Ng V."/>
            <person name="Cullen D."/>
            <person name="Martin F."/>
            <person name="Rosso M.-N."/>
            <person name="Henrissat B."/>
            <person name="Hibbett D."/>
            <person name="Martinez A.T."/>
            <person name="Grigoriev I.V."/>
        </authorList>
    </citation>
    <scope>NUCLEOTIDE SEQUENCE</scope>
    <source>
        <strain evidence="3">AH 40177</strain>
    </source>
</reference>
<evidence type="ECO:0000313" key="3">
    <source>
        <dbReference type="EMBL" id="KAF9074897.1"/>
    </source>
</evidence>
<protein>
    <recommendedName>
        <fullName evidence="2">DH domain-containing protein</fullName>
    </recommendedName>
</protein>
<accession>A0A9P5UD80</accession>
<feature type="compositionally biased region" description="Low complexity" evidence="1">
    <location>
        <begin position="243"/>
        <end position="253"/>
    </location>
</feature>
<feature type="compositionally biased region" description="Polar residues" evidence="1">
    <location>
        <begin position="232"/>
        <end position="242"/>
    </location>
</feature>
<proteinExistence type="predicted"/>
<dbReference type="GO" id="GO:0005085">
    <property type="term" value="F:guanyl-nucleotide exchange factor activity"/>
    <property type="evidence" value="ECO:0007669"/>
    <property type="project" value="InterPro"/>
</dbReference>
<name>A0A9P5UD80_9AGAR</name>
<feature type="region of interest" description="Disordered" evidence="1">
    <location>
        <begin position="170"/>
        <end position="253"/>
    </location>
</feature>
<dbReference type="AlphaFoldDB" id="A0A9P5UD80"/>
<dbReference type="Pfam" id="PF00621">
    <property type="entry name" value="RhoGEF"/>
    <property type="match status" value="1"/>
</dbReference>
<dbReference type="EMBL" id="JADNRY010000011">
    <property type="protein sequence ID" value="KAF9074897.1"/>
    <property type="molecule type" value="Genomic_DNA"/>
</dbReference>